<keyword evidence="2" id="KW-0479">Metal-binding</keyword>
<evidence type="ECO:0000313" key="6">
    <source>
        <dbReference type="EMBL" id="MBE5918520.1"/>
    </source>
</evidence>
<dbReference type="PANTHER" id="PTHR11228">
    <property type="entry name" value="RADICAL SAM DOMAIN PROTEIN"/>
    <property type="match status" value="1"/>
</dbReference>
<evidence type="ECO:0000259" key="5">
    <source>
        <dbReference type="PROSITE" id="PS51918"/>
    </source>
</evidence>
<evidence type="ECO:0000256" key="1">
    <source>
        <dbReference type="ARBA" id="ARBA00022691"/>
    </source>
</evidence>
<dbReference type="SFLD" id="SFLDG01067">
    <property type="entry name" value="SPASM/twitch_domain_containing"/>
    <property type="match status" value="1"/>
</dbReference>
<dbReference type="InterPro" id="IPR013785">
    <property type="entry name" value="Aldolase_TIM"/>
</dbReference>
<dbReference type="GO" id="GO:0051536">
    <property type="term" value="F:iron-sulfur cluster binding"/>
    <property type="evidence" value="ECO:0007669"/>
    <property type="project" value="UniProtKB-KW"/>
</dbReference>
<dbReference type="Proteomes" id="UP000766246">
    <property type="component" value="Unassembled WGS sequence"/>
</dbReference>
<reference evidence="6" key="1">
    <citation type="submission" date="2019-04" db="EMBL/GenBank/DDBJ databases">
        <title>Evolution of Biomass-Degrading Anaerobic Consortia Revealed by Metagenomics.</title>
        <authorList>
            <person name="Peng X."/>
        </authorList>
    </citation>
    <scope>NUCLEOTIDE SEQUENCE</scope>
    <source>
        <strain evidence="6">SIG311</strain>
    </source>
</reference>
<evidence type="ECO:0000313" key="7">
    <source>
        <dbReference type="Proteomes" id="UP000766246"/>
    </source>
</evidence>
<keyword evidence="4" id="KW-0411">Iron-sulfur</keyword>
<dbReference type="SUPFAM" id="SSF102114">
    <property type="entry name" value="Radical SAM enzymes"/>
    <property type="match status" value="1"/>
</dbReference>
<comment type="caution">
    <text evidence="6">The sequence shown here is derived from an EMBL/GenBank/DDBJ whole genome shotgun (WGS) entry which is preliminary data.</text>
</comment>
<dbReference type="PROSITE" id="PS51918">
    <property type="entry name" value="RADICAL_SAM"/>
    <property type="match status" value="1"/>
</dbReference>
<dbReference type="GO" id="GO:0046872">
    <property type="term" value="F:metal ion binding"/>
    <property type="evidence" value="ECO:0007669"/>
    <property type="project" value="UniProtKB-KW"/>
</dbReference>
<dbReference type="SFLD" id="SFLDS00029">
    <property type="entry name" value="Radical_SAM"/>
    <property type="match status" value="1"/>
</dbReference>
<dbReference type="CDD" id="cd01335">
    <property type="entry name" value="Radical_SAM"/>
    <property type="match status" value="1"/>
</dbReference>
<gene>
    <name evidence="6" type="ORF">E7272_01630</name>
</gene>
<dbReference type="Pfam" id="PF04055">
    <property type="entry name" value="Radical_SAM"/>
    <property type="match status" value="1"/>
</dbReference>
<feature type="domain" description="Radical SAM core" evidence="5">
    <location>
        <begin position="131"/>
        <end position="358"/>
    </location>
</feature>
<keyword evidence="1" id="KW-0949">S-adenosyl-L-methionine</keyword>
<accession>A0A927U9L1</accession>
<evidence type="ECO:0000256" key="2">
    <source>
        <dbReference type="ARBA" id="ARBA00022723"/>
    </source>
</evidence>
<sequence length="386" mass="44342">MKWTNRGHEFDKIGENFKNKQLIFYDMAEDTYHLFNRLQRINNNLIAAIVVDGDKSDEEICGVKTITKLEFASMPVDNYIVVLCCTNAANYRAQAHRQAINLGYKDGESLFYYDTFEYYYLPIFLYYSLGILYFKTLNMVITTVCNLNCKGCLNYTSYNSNKHSFTLEELKRNVDVVFNRVDFTGLFLISGGEPFLHKDIIPLVDYIGEKYRKNILRLSIVTNGTIIPSEELVKCLKRNNVYVQIDDYGRSIESLSKASDIEYILNDYGIKCEVLRVPYWINMDPVDEDGVDILAKVNACNVPFTGTKSGRLFGCTYNQFAIEAGLISVDNLDNESLDLEKISDKRTILEMQMGYSPNGFWEFCKMCPGHEWMNNDSIVPGQQLGK</sequence>
<keyword evidence="3" id="KW-0408">Iron</keyword>
<evidence type="ECO:0000256" key="4">
    <source>
        <dbReference type="ARBA" id="ARBA00023014"/>
    </source>
</evidence>
<dbReference type="InterPro" id="IPR007197">
    <property type="entry name" value="rSAM"/>
</dbReference>
<dbReference type="InterPro" id="IPR058240">
    <property type="entry name" value="rSAM_sf"/>
</dbReference>
<proteinExistence type="predicted"/>
<dbReference type="Gene3D" id="3.20.20.70">
    <property type="entry name" value="Aldolase class I"/>
    <property type="match status" value="1"/>
</dbReference>
<name>A0A927U9L1_9FIRM</name>
<dbReference type="PANTHER" id="PTHR11228:SF7">
    <property type="entry name" value="PQQA PEPTIDE CYCLASE"/>
    <property type="match status" value="1"/>
</dbReference>
<dbReference type="InterPro" id="IPR050377">
    <property type="entry name" value="Radical_SAM_PqqE_MftC-like"/>
</dbReference>
<evidence type="ECO:0000256" key="3">
    <source>
        <dbReference type="ARBA" id="ARBA00023004"/>
    </source>
</evidence>
<dbReference type="EMBL" id="SVER01000003">
    <property type="protein sequence ID" value="MBE5918520.1"/>
    <property type="molecule type" value="Genomic_DNA"/>
</dbReference>
<protein>
    <submittedName>
        <fullName evidence="6">Radical SAM protein</fullName>
    </submittedName>
</protein>
<organism evidence="6 7">
    <name type="scientific">Pseudobutyrivibrio ruminis</name>
    <dbReference type="NCBI Taxonomy" id="46206"/>
    <lineage>
        <taxon>Bacteria</taxon>
        <taxon>Bacillati</taxon>
        <taxon>Bacillota</taxon>
        <taxon>Clostridia</taxon>
        <taxon>Lachnospirales</taxon>
        <taxon>Lachnospiraceae</taxon>
        <taxon>Pseudobutyrivibrio</taxon>
    </lineage>
</organism>
<dbReference type="GO" id="GO:0003824">
    <property type="term" value="F:catalytic activity"/>
    <property type="evidence" value="ECO:0007669"/>
    <property type="project" value="InterPro"/>
</dbReference>
<dbReference type="AlphaFoldDB" id="A0A927U9L1"/>